<keyword evidence="5 7" id="KW-0472">Membrane</keyword>
<feature type="transmembrane region" description="Helical" evidence="7">
    <location>
        <begin position="272"/>
        <end position="294"/>
    </location>
</feature>
<evidence type="ECO:0000256" key="5">
    <source>
        <dbReference type="ARBA" id="ARBA00023136"/>
    </source>
</evidence>
<feature type="transmembrane region" description="Helical" evidence="7">
    <location>
        <begin position="144"/>
        <end position="164"/>
    </location>
</feature>
<dbReference type="Pfam" id="PF01594">
    <property type="entry name" value="AI-2E_transport"/>
    <property type="match status" value="1"/>
</dbReference>
<comment type="similarity">
    <text evidence="2">Belongs to the autoinducer-2 exporter (AI-2E) (TC 2.A.86) family.</text>
</comment>
<evidence type="ECO:0000256" key="1">
    <source>
        <dbReference type="ARBA" id="ARBA00004141"/>
    </source>
</evidence>
<protein>
    <submittedName>
        <fullName evidence="8">AI-2E family transporter</fullName>
    </submittedName>
</protein>
<dbReference type="Proteomes" id="UP000273828">
    <property type="component" value="Unassembled WGS sequence"/>
</dbReference>
<feature type="transmembrane region" description="Helical" evidence="7">
    <location>
        <begin position="306"/>
        <end position="339"/>
    </location>
</feature>
<feature type="transmembrane region" description="Helical" evidence="7">
    <location>
        <begin position="201"/>
        <end position="221"/>
    </location>
</feature>
<dbReference type="PANTHER" id="PTHR21716">
    <property type="entry name" value="TRANSMEMBRANE PROTEIN"/>
    <property type="match status" value="1"/>
</dbReference>
<dbReference type="OrthoDB" id="282734at2157"/>
<evidence type="ECO:0000313" key="9">
    <source>
        <dbReference type="Proteomes" id="UP000273828"/>
    </source>
</evidence>
<feature type="transmembrane region" description="Helical" evidence="7">
    <location>
        <begin position="58"/>
        <end position="82"/>
    </location>
</feature>
<dbReference type="PANTHER" id="PTHR21716:SF4">
    <property type="entry name" value="TRANSMEMBRANE PROTEIN 245"/>
    <property type="match status" value="1"/>
</dbReference>
<evidence type="ECO:0000256" key="7">
    <source>
        <dbReference type="SAM" id="Phobius"/>
    </source>
</evidence>
<organism evidence="8 9">
    <name type="scientific">Natrarchaeobius halalkaliphilus</name>
    <dbReference type="NCBI Taxonomy" id="1679091"/>
    <lineage>
        <taxon>Archaea</taxon>
        <taxon>Methanobacteriati</taxon>
        <taxon>Methanobacteriota</taxon>
        <taxon>Stenosarchaea group</taxon>
        <taxon>Halobacteria</taxon>
        <taxon>Halobacteriales</taxon>
        <taxon>Natrialbaceae</taxon>
        <taxon>Natrarchaeobius</taxon>
    </lineage>
</organism>
<evidence type="ECO:0000256" key="6">
    <source>
        <dbReference type="SAM" id="MobiDB-lite"/>
    </source>
</evidence>
<dbReference type="InterPro" id="IPR002549">
    <property type="entry name" value="AI-2E-like"/>
</dbReference>
<dbReference type="EMBL" id="REFY01000001">
    <property type="protein sequence ID" value="RQG93033.1"/>
    <property type="molecule type" value="Genomic_DNA"/>
</dbReference>
<dbReference type="RefSeq" id="WP_124176918.1">
    <property type="nucleotide sequence ID" value="NZ_REFY01000001.1"/>
</dbReference>
<feature type="transmembrane region" description="Helical" evidence="7">
    <location>
        <begin position="7"/>
        <end position="38"/>
    </location>
</feature>
<evidence type="ECO:0000256" key="4">
    <source>
        <dbReference type="ARBA" id="ARBA00022989"/>
    </source>
</evidence>
<name>A0A3N6LST0_9EURY</name>
<reference evidence="8 9" key="1">
    <citation type="submission" date="2018-10" db="EMBL/GenBank/DDBJ databases">
        <title>Natrarchaeobius chitinivorans gen. nov., sp. nov., and Natrarchaeobius haloalkaliphilus sp. nov., alkaliphilic, chitin-utilizing haloarchaea from hypersaline alkaline lakes.</title>
        <authorList>
            <person name="Sorokin D.Y."/>
            <person name="Elcheninov A.G."/>
            <person name="Kostrikina N.A."/>
            <person name="Bale N.J."/>
            <person name="Sinninghe Damste J.S."/>
            <person name="Khijniak T.V."/>
            <person name="Kublanov I.V."/>
            <person name="Toshchakov S.V."/>
        </authorList>
    </citation>
    <scope>NUCLEOTIDE SEQUENCE [LARGE SCALE GENOMIC DNA]</scope>
    <source>
        <strain evidence="8 9">AArcht-Sl</strain>
    </source>
</reference>
<dbReference type="AlphaFoldDB" id="A0A3N6LST0"/>
<feature type="transmembrane region" description="Helical" evidence="7">
    <location>
        <begin position="233"/>
        <end position="266"/>
    </location>
</feature>
<comment type="caution">
    <text evidence="8">The sequence shown here is derived from an EMBL/GenBank/DDBJ whole genome shotgun (WGS) entry which is preliminary data.</text>
</comment>
<accession>A0A3N6LST0</accession>
<keyword evidence="4 7" id="KW-1133">Transmembrane helix</keyword>
<keyword evidence="3 7" id="KW-0812">Transmembrane</keyword>
<keyword evidence="9" id="KW-1185">Reference proteome</keyword>
<feature type="region of interest" description="Disordered" evidence="6">
    <location>
        <begin position="351"/>
        <end position="386"/>
    </location>
</feature>
<sequence length="386" mass="41651">MNEKRTAVTFFGFAVAAVTTYIAYRFIAALTVAVFLYYSTRRFYTSLERLHLPDKVRAVLVISFLAVPFLALVSYTVALLVIEVRNFVAEYPVAEMLPDDVGWVQGLENPPELTIQGLAEAYRAGTFDPFLDFTIDNAGLLTDLVTGFLLNLLIVVVVTYYLLIDGSKAHEWLLRFDDDAIVREYLEAVDEELEAVLFGNLLNVILISLIAVITFMGYNALVPAAVEIPYPALAGALTGVASLIPVVGMKIVYVPVAIAAAVPLVLDGQTALLVYLLGFLALAVVVVDTIPDLVLRPYLSGKRTHVGLLMLAYIFGPIVFGFYGLFLAPIILVLGLTFADTALPRLLGAESAPVDRPAPTERGASTGHGGSSGTDASGSESMPLRE</sequence>
<proteinExistence type="inferred from homology"/>
<feature type="compositionally biased region" description="Low complexity" evidence="6">
    <location>
        <begin position="373"/>
        <end position="386"/>
    </location>
</feature>
<dbReference type="GO" id="GO:0016020">
    <property type="term" value="C:membrane"/>
    <property type="evidence" value="ECO:0007669"/>
    <property type="project" value="UniProtKB-SubCell"/>
</dbReference>
<gene>
    <name evidence="8" type="ORF">EA462_02130</name>
</gene>
<evidence type="ECO:0000256" key="3">
    <source>
        <dbReference type="ARBA" id="ARBA00022692"/>
    </source>
</evidence>
<evidence type="ECO:0000256" key="2">
    <source>
        <dbReference type="ARBA" id="ARBA00009773"/>
    </source>
</evidence>
<comment type="subcellular location">
    <subcellularLocation>
        <location evidence="1">Membrane</location>
        <topology evidence="1">Multi-pass membrane protein</topology>
    </subcellularLocation>
</comment>
<evidence type="ECO:0000313" key="8">
    <source>
        <dbReference type="EMBL" id="RQG93033.1"/>
    </source>
</evidence>